<dbReference type="GO" id="GO:0008305">
    <property type="term" value="C:integrin complex"/>
    <property type="evidence" value="ECO:0007669"/>
    <property type="project" value="InterPro"/>
</dbReference>
<dbReference type="InterPro" id="IPR013517">
    <property type="entry name" value="FG-GAP"/>
</dbReference>
<feature type="domain" description="VWFA" evidence="18">
    <location>
        <begin position="119"/>
        <end position="296"/>
    </location>
</feature>
<keyword evidence="4" id="KW-0479">Metal-binding</keyword>
<dbReference type="InterPro" id="IPR048285">
    <property type="entry name" value="Integrin_alpha_Ig-like_2"/>
</dbReference>
<dbReference type="Pfam" id="PF01839">
    <property type="entry name" value="FG-GAP"/>
    <property type="match status" value="1"/>
</dbReference>
<keyword evidence="12" id="KW-1015">Disulfide bond</keyword>
<dbReference type="InterPro" id="IPR036465">
    <property type="entry name" value="vWFA_dom_sf"/>
</dbReference>
<comment type="subcellular location">
    <subcellularLocation>
        <location evidence="1 16">Membrane</location>
        <topology evidence="1 16">Single-pass type I membrane protein</topology>
    </subcellularLocation>
</comment>
<dbReference type="PANTHER" id="PTHR23220:SF118">
    <property type="entry name" value="INTEGRIN ALPHA-X"/>
    <property type="match status" value="1"/>
</dbReference>
<dbReference type="Proteomes" id="UP000472261">
    <property type="component" value="Unplaced"/>
</dbReference>
<dbReference type="Ensembl" id="ENSPCLT00000012281.1">
    <property type="protein sequence ID" value="ENSPCLP00000009084.1"/>
    <property type="gene ID" value="ENSPCLG00000007519.1"/>
</dbReference>
<evidence type="ECO:0000256" key="9">
    <source>
        <dbReference type="ARBA" id="ARBA00022989"/>
    </source>
</evidence>
<dbReference type="GO" id="GO:0007229">
    <property type="term" value="P:integrin-mediated signaling pathway"/>
    <property type="evidence" value="ECO:0007669"/>
    <property type="project" value="UniProtKB-KW"/>
</dbReference>
<dbReference type="InterPro" id="IPR002035">
    <property type="entry name" value="VWF_A"/>
</dbReference>
<reference evidence="19" key="1">
    <citation type="submission" date="2025-08" db="UniProtKB">
        <authorList>
            <consortium name="Ensembl"/>
        </authorList>
    </citation>
    <scope>IDENTIFICATION</scope>
</reference>
<proteinExistence type="inferred from homology"/>
<keyword evidence="5 16" id="KW-0732">Signal</keyword>
<dbReference type="SUPFAM" id="SSF69179">
    <property type="entry name" value="Integrin domains"/>
    <property type="match status" value="1"/>
</dbReference>
<dbReference type="InterPro" id="IPR032695">
    <property type="entry name" value="Integrin_dom_sf"/>
</dbReference>
<evidence type="ECO:0000256" key="2">
    <source>
        <dbReference type="ARBA" id="ARBA00008054"/>
    </source>
</evidence>
<dbReference type="SUPFAM" id="SSF53300">
    <property type="entry name" value="vWA-like"/>
    <property type="match status" value="1"/>
</dbReference>
<evidence type="ECO:0000256" key="13">
    <source>
        <dbReference type="ARBA" id="ARBA00023170"/>
    </source>
</evidence>
<feature type="compositionally biased region" description="Pro residues" evidence="17">
    <location>
        <begin position="914"/>
        <end position="937"/>
    </location>
</feature>
<evidence type="ECO:0000256" key="8">
    <source>
        <dbReference type="ARBA" id="ARBA00022889"/>
    </source>
</evidence>
<keyword evidence="6" id="KW-0677">Repeat</keyword>
<name>A0A669PLQ2_PHACC</name>
<dbReference type="AlphaFoldDB" id="A0A669PLQ2"/>
<feature type="repeat" description="FG-GAP" evidence="15">
    <location>
        <begin position="473"/>
        <end position="531"/>
    </location>
</feature>
<feature type="signal peptide" evidence="16">
    <location>
        <begin position="1"/>
        <end position="19"/>
    </location>
</feature>
<dbReference type="GO" id="GO:0098609">
    <property type="term" value="P:cell-cell adhesion"/>
    <property type="evidence" value="ECO:0007669"/>
    <property type="project" value="TreeGrafter"/>
</dbReference>
<dbReference type="InterPro" id="IPR013519">
    <property type="entry name" value="Int_alpha_beta-p"/>
</dbReference>
<evidence type="ECO:0000256" key="1">
    <source>
        <dbReference type="ARBA" id="ARBA00004479"/>
    </source>
</evidence>
<dbReference type="SUPFAM" id="SSF69318">
    <property type="entry name" value="Integrin alpha N-terminal domain"/>
    <property type="match status" value="1"/>
</dbReference>
<dbReference type="PROSITE" id="PS50234">
    <property type="entry name" value="VWFA"/>
    <property type="match status" value="1"/>
</dbReference>
<feature type="repeat" description="FG-GAP" evidence="15">
    <location>
        <begin position="535"/>
        <end position="597"/>
    </location>
</feature>
<keyword evidence="14" id="KW-0325">Glycoprotein</keyword>
<dbReference type="GO" id="GO:0033627">
    <property type="term" value="P:cell adhesion mediated by integrin"/>
    <property type="evidence" value="ECO:0007669"/>
    <property type="project" value="TreeGrafter"/>
</dbReference>
<evidence type="ECO:0000256" key="10">
    <source>
        <dbReference type="ARBA" id="ARBA00023037"/>
    </source>
</evidence>
<dbReference type="SMART" id="SM00327">
    <property type="entry name" value="VWA"/>
    <property type="match status" value="1"/>
</dbReference>
<dbReference type="Pfam" id="PF20805">
    <property type="entry name" value="Integrin_A_Ig_2"/>
    <property type="match status" value="1"/>
</dbReference>
<feature type="chain" id="PRO_5025711069" description="VWFA domain-containing protein" evidence="16">
    <location>
        <begin position="20"/>
        <end position="937"/>
    </location>
</feature>
<organism evidence="19 20">
    <name type="scientific">Phasianus colchicus</name>
    <name type="common">Common pheasant</name>
    <dbReference type="NCBI Taxonomy" id="9054"/>
    <lineage>
        <taxon>Eukaryota</taxon>
        <taxon>Metazoa</taxon>
        <taxon>Chordata</taxon>
        <taxon>Craniata</taxon>
        <taxon>Vertebrata</taxon>
        <taxon>Euteleostomi</taxon>
        <taxon>Archelosauria</taxon>
        <taxon>Archosauria</taxon>
        <taxon>Dinosauria</taxon>
        <taxon>Saurischia</taxon>
        <taxon>Theropoda</taxon>
        <taxon>Coelurosauria</taxon>
        <taxon>Aves</taxon>
        <taxon>Neognathae</taxon>
        <taxon>Galloanserae</taxon>
        <taxon>Galliformes</taxon>
        <taxon>Phasianidae</taxon>
        <taxon>Phasianinae</taxon>
        <taxon>Phasianus</taxon>
    </lineage>
</organism>
<keyword evidence="10 16" id="KW-0401">Integrin</keyword>
<keyword evidence="13 16" id="KW-0675">Receptor</keyword>
<dbReference type="Gene3D" id="2.60.40.1510">
    <property type="entry name" value="ntegrin, alpha v. Chain A, domain 3"/>
    <property type="match status" value="1"/>
</dbReference>
<evidence type="ECO:0000256" key="5">
    <source>
        <dbReference type="ARBA" id="ARBA00022729"/>
    </source>
</evidence>
<evidence type="ECO:0000313" key="20">
    <source>
        <dbReference type="Proteomes" id="UP000472261"/>
    </source>
</evidence>
<reference evidence="19" key="2">
    <citation type="submission" date="2025-09" db="UniProtKB">
        <authorList>
            <consortium name="Ensembl"/>
        </authorList>
    </citation>
    <scope>IDENTIFICATION</scope>
</reference>
<evidence type="ECO:0000256" key="3">
    <source>
        <dbReference type="ARBA" id="ARBA00022692"/>
    </source>
</evidence>
<comment type="similarity">
    <text evidence="2 16">Belongs to the integrin alpha chain family.</text>
</comment>
<evidence type="ECO:0000256" key="14">
    <source>
        <dbReference type="ARBA" id="ARBA00023180"/>
    </source>
</evidence>
<evidence type="ECO:0000256" key="11">
    <source>
        <dbReference type="ARBA" id="ARBA00023136"/>
    </source>
</evidence>
<dbReference type="Gene3D" id="3.40.50.410">
    <property type="entry name" value="von Willebrand factor, type A domain"/>
    <property type="match status" value="1"/>
</dbReference>
<keyword evidence="3" id="KW-0812">Transmembrane</keyword>
<evidence type="ECO:0000256" key="15">
    <source>
        <dbReference type="PROSITE-ProRule" id="PRU00803"/>
    </source>
</evidence>
<dbReference type="Pfam" id="PF00092">
    <property type="entry name" value="VWA"/>
    <property type="match status" value="1"/>
</dbReference>
<evidence type="ECO:0000256" key="17">
    <source>
        <dbReference type="SAM" id="MobiDB-lite"/>
    </source>
</evidence>
<dbReference type="GO" id="GO:0009897">
    <property type="term" value="C:external side of plasma membrane"/>
    <property type="evidence" value="ECO:0007669"/>
    <property type="project" value="TreeGrafter"/>
</dbReference>
<feature type="compositionally biased region" description="Polar residues" evidence="17">
    <location>
        <begin position="895"/>
        <end position="907"/>
    </location>
</feature>
<keyword evidence="20" id="KW-1185">Reference proteome</keyword>
<dbReference type="Gene3D" id="2.130.10.130">
    <property type="entry name" value="Integrin alpha, N-terminal"/>
    <property type="match status" value="1"/>
</dbReference>
<evidence type="ECO:0000259" key="18">
    <source>
        <dbReference type="PROSITE" id="PS50234"/>
    </source>
</evidence>
<keyword evidence="9" id="KW-1133">Transmembrane helix</keyword>
<sequence length="937" mass="100844">MGSMGLCVSLWVCVGCCWSLWDAMGHYGSLWGAVNHSEALWDVMGALCSTMGLSGVLWGSMEYCGSLWISTGCYGVQACGPMAQRMCGENAEVPGFCFLLFSRRSLPTTPRACPTSASDIVFLMDGSGSVAGFDFQRMKIFVIEIIRRFRGTNTRFAVVQFSTGVQLHVGFSDFDRLSARDLERQVEEVEQSNGITQTATAIRTVLTRVFAGSRAGANKVLIVVTDGQKYGDALQYGDVIPEAERAGVVRYAIGVGSAFKDAKAAAELQTIASAPPEAHVFRVDNFEALQGIQEQLQEKIFAIEGTRPAFGSSFQLEMAQEGFSTLLTPEGAVLGAVGAYDWAGGVFIYGADGKVAFVNASEADGGVSDAYLGYATESLSLGGLRALVLGAPRYRHVGRLLLFVLHRGGKWELRSDAMGRQVGSYFGAALCALEGSGDGVALLVGVPMFYGDGTGGRVEVCTVLPQGPVLRCHQMLRGQAGHPLGRFGASVARLGDIDGDGLHDVAVGAPMEDDERGAIYIFRGEKGGVSDHYSQRIAGSIFHSAPQHFGQALSGGRDMTGDRLPDVAVGAQGQVLLLRWESPPLLKVEVTVTFSPPEIPTSALDCHRAEEEEPSAAGAAAVATAEVCFVGTKKSRDSLGMDIWDGHWDGWRHRMDVKVGLETWDAWRDRMEVWGMEGWDGGLGDGAEQMQLGRALGGWDGGPCAGPQLPFEKNCGEDNQCVPDLRVALSFSGLEELVVGITEDVTITVTVHNVGEDAYGAHVELRHPKALSYRKATALQVPTGSGGTAAPQGLPHIPPDPPDALWTPKIPSRMFSRPHRCHYGTQNFIQMPSRSSHPLQMSPRPQISSSSYRILHIPTPQTHFRCPQEYRPHLADPNPIQRPSKPLISPDALKTTENPMCPQNTKPQSDDPKPPFPHPQTPPQVPPHPPPTHPPHS</sequence>
<evidence type="ECO:0000313" key="19">
    <source>
        <dbReference type="Ensembl" id="ENSPCLP00000009084.1"/>
    </source>
</evidence>
<keyword evidence="11" id="KW-0472">Membrane</keyword>
<dbReference type="GO" id="GO:0007160">
    <property type="term" value="P:cell-matrix adhesion"/>
    <property type="evidence" value="ECO:0007669"/>
    <property type="project" value="TreeGrafter"/>
</dbReference>
<accession>A0A669PLQ2</accession>
<evidence type="ECO:0000256" key="12">
    <source>
        <dbReference type="ARBA" id="ARBA00023157"/>
    </source>
</evidence>
<dbReference type="PRINTS" id="PR00453">
    <property type="entry name" value="VWFADOMAIN"/>
</dbReference>
<keyword evidence="7" id="KW-0106">Calcium</keyword>
<dbReference type="GO" id="GO:0046872">
    <property type="term" value="F:metal ion binding"/>
    <property type="evidence" value="ECO:0007669"/>
    <property type="project" value="UniProtKB-KW"/>
</dbReference>
<dbReference type="InterPro" id="IPR028994">
    <property type="entry name" value="Integrin_alpha_N"/>
</dbReference>
<evidence type="ECO:0000256" key="16">
    <source>
        <dbReference type="RuleBase" id="RU003762"/>
    </source>
</evidence>
<dbReference type="PRINTS" id="PR01185">
    <property type="entry name" value="INTEGRINA"/>
</dbReference>
<dbReference type="PANTHER" id="PTHR23220">
    <property type="entry name" value="INTEGRIN ALPHA"/>
    <property type="match status" value="1"/>
</dbReference>
<protein>
    <recommendedName>
        <fullName evidence="18">VWFA domain-containing protein</fullName>
    </recommendedName>
</protein>
<dbReference type="OMA" id="IWESRMY"/>
<evidence type="ECO:0000256" key="6">
    <source>
        <dbReference type="ARBA" id="ARBA00022737"/>
    </source>
</evidence>
<dbReference type="SMART" id="SM00191">
    <property type="entry name" value="Int_alpha"/>
    <property type="match status" value="4"/>
</dbReference>
<keyword evidence="8 16" id="KW-0130">Cell adhesion</keyword>
<feature type="region of interest" description="Disordered" evidence="17">
    <location>
        <begin position="863"/>
        <end position="937"/>
    </location>
</feature>
<evidence type="ECO:0000256" key="7">
    <source>
        <dbReference type="ARBA" id="ARBA00022837"/>
    </source>
</evidence>
<dbReference type="InterPro" id="IPR000413">
    <property type="entry name" value="Integrin_alpha"/>
</dbReference>
<dbReference type="PROSITE" id="PS51470">
    <property type="entry name" value="FG_GAP"/>
    <property type="match status" value="2"/>
</dbReference>
<dbReference type="GO" id="GO:0005178">
    <property type="term" value="F:integrin binding"/>
    <property type="evidence" value="ECO:0007669"/>
    <property type="project" value="TreeGrafter"/>
</dbReference>
<evidence type="ECO:0000256" key="4">
    <source>
        <dbReference type="ARBA" id="ARBA00022723"/>
    </source>
</evidence>